<dbReference type="PDB" id="8F3D">
    <property type="method" value="EM"/>
    <property type="resolution" value="3.40 A"/>
    <property type="chains" value="A/B/C/D/E/F=1-299"/>
</dbReference>
<dbReference type="OrthoDB" id="439921at2759"/>
<gene>
    <name evidence="4" type="ORF">LtaPh_1106200</name>
</gene>
<dbReference type="InterPro" id="IPR034733">
    <property type="entry name" value="AcCoA_carboxyl_beta"/>
</dbReference>
<evidence type="ECO:0000313" key="5">
    <source>
        <dbReference type="Proteomes" id="UP000419144"/>
    </source>
</evidence>
<reference evidence="6 7" key="2">
    <citation type="journal article" date="2023" name="Structure">
        <title>Discovery, structure, and function of filamentous 3-methylcrotonyl-CoA carboxylase.</title>
        <authorList>
            <person name="Hu J.J."/>
            <person name="Lee J.K.J."/>
            <person name="Liu Y.T."/>
            <person name="Yu C."/>
            <person name="Huang L."/>
            <person name="Aphasizheva I."/>
            <person name="Aphasizhev R."/>
            <person name="Zhou Z.H."/>
        </authorList>
    </citation>
    <scope>STRUCTURE BY ELECTRON MICROSCOPY (3.40 ANGSTROMS) OF 1-299</scope>
</reference>
<dbReference type="InterPro" id="IPR045190">
    <property type="entry name" value="MCCB/AccD1-like"/>
</dbReference>
<evidence type="ECO:0007829" key="6">
    <source>
        <dbReference type="PDB" id="8F3D"/>
    </source>
</evidence>
<dbReference type="EMDB" id="EMD-28846"/>
<evidence type="ECO:0000313" key="4">
    <source>
        <dbReference type="EMBL" id="GET86669.1"/>
    </source>
</evidence>
<dbReference type="AlphaFoldDB" id="A0A640KGP9"/>
<dbReference type="Proteomes" id="UP000419144">
    <property type="component" value="Unassembled WGS sequence"/>
</dbReference>
<keyword evidence="6 7" id="KW-0002">3D-structure</keyword>
<organism evidence="4 5">
    <name type="scientific">Leishmania tarentolae</name>
    <name type="common">Sauroleishmania tarentolae</name>
    <dbReference type="NCBI Taxonomy" id="5689"/>
    <lineage>
        <taxon>Eukaryota</taxon>
        <taxon>Discoba</taxon>
        <taxon>Euglenozoa</taxon>
        <taxon>Kinetoplastea</taxon>
        <taxon>Metakinetoplastina</taxon>
        <taxon>Trypanosomatida</taxon>
        <taxon>Trypanosomatidae</taxon>
        <taxon>Leishmaniinae</taxon>
        <taxon>Leishmania</taxon>
        <taxon>lizard Leishmania</taxon>
    </lineage>
</organism>
<dbReference type="PANTHER" id="PTHR22855">
    <property type="entry name" value="ACETYL, PROPIONYL, PYRUVATE, AND GLUTACONYL CARBOXYLASE-RELATED"/>
    <property type="match status" value="1"/>
</dbReference>
<dbReference type="GO" id="GO:0006552">
    <property type="term" value="P:L-leucine catabolic process"/>
    <property type="evidence" value="ECO:0007669"/>
    <property type="project" value="TreeGrafter"/>
</dbReference>
<dbReference type="EMDB" id="EMD-28849"/>
<reference evidence="4" key="1">
    <citation type="submission" date="2019-11" db="EMBL/GenBank/DDBJ databases">
        <title>Leishmania tarentolae CDS.</title>
        <authorList>
            <person name="Goto Y."/>
            <person name="Yamagishi J."/>
        </authorList>
    </citation>
    <scope>NUCLEOTIDE SEQUENCE [LARGE SCALE GENOMIC DNA]</scope>
    <source>
        <strain evidence="4">Parrot Tar II</strain>
    </source>
</reference>
<comment type="caution">
    <text evidence="4">The sequence shown here is derived from an EMBL/GenBank/DDBJ whole genome shotgun (WGS) entry which is preliminary data.</text>
</comment>
<dbReference type="GO" id="GO:1905202">
    <property type="term" value="C:methylcrotonoyl-CoA carboxylase complex"/>
    <property type="evidence" value="ECO:0007669"/>
    <property type="project" value="TreeGrafter"/>
</dbReference>
<evidence type="ECO:0000256" key="2">
    <source>
        <dbReference type="SAM" id="MobiDB-lite"/>
    </source>
</evidence>
<feature type="domain" description="Acetyl-coenzyme A carboxylase carboxyl transferase subunit beta" evidence="3">
    <location>
        <begin position="217"/>
        <end position="299"/>
    </location>
</feature>
<dbReference type="PANTHER" id="PTHR22855:SF13">
    <property type="entry name" value="METHYLCROTONOYL-COA CARBOXYLASE BETA CHAIN, MITOCHONDRIAL"/>
    <property type="match status" value="1"/>
</dbReference>
<evidence type="ECO:0007829" key="7">
    <source>
        <dbReference type="PDB" id="8F41"/>
    </source>
</evidence>
<dbReference type="GO" id="GO:0005739">
    <property type="term" value="C:mitochondrion"/>
    <property type="evidence" value="ECO:0007669"/>
    <property type="project" value="TreeGrafter"/>
</dbReference>
<dbReference type="SMR" id="A0A640KGP9"/>
<feature type="region of interest" description="Disordered" evidence="2">
    <location>
        <begin position="304"/>
        <end position="329"/>
    </location>
</feature>
<dbReference type="SUPFAM" id="SSF52096">
    <property type="entry name" value="ClpP/crotonase"/>
    <property type="match status" value="1"/>
</dbReference>
<comment type="similarity">
    <text evidence="1">Belongs to the AccD/PCCB family.</text>
</comment>
<dbReference type="Pfam" id="PF01039">
    <property type="entry name" value="Carboxyl_trans"/>
    <property type="match status" value="1"/>
</dbReference>
<accession>A0A640KGP9</accession>
<feature type="compositionally biased region" description="Basic residues" evidence="2">
    <location>
        <begin position="316"/>
        <end position="329"/>
    </location>
</feature>
<dbReference type="GO" id="GO:0004485">
    <property type="term" value="F:methylcrotonoyl-CoA carboxylase activity"/>
    <property type="evidence" value="ECO:0007669"/>
    <property type="project" value="TreeGrafter"/>
</dbReference>
<evidence type="ECO:0000256" key="1">
    <source>
        <dbReference type="ARBA" id="ARBA00006102"/>
    </source>
</evidence>
<sequence>MDKTHVLRNTTRGMFRTSMMRVLGRPGSLSVTASAGGTACVPMAALLRRSATPAAASATAASAMSALWCTRCFESSSAGSPPKVSDAGMKERSTQEPCVAATPTPSDTAATLAAAATPAPAAPIKSKGVDYARLYAHHPIDYERSTSKSPNILRLPANTSDPTYQENMARMEGLVEQLRARVRYVQAGGVVPEEEAAKAGVSISSIEADDRVRKLHLSRGKMLARDRIERLIDPGTRFLELSQLAGWDLYWDDKKKEYERCYSGGIVTGIGLVNGVRCMLVANDATVKGGTYYPITVKEASTRPEDCGAEPLALHLSRRQRRRQPQPPG</sequence>
<dbReference type="VEuPathDB" id="TriTrypDB:LtaPh_1106200"/>
<name>A0A640KGP9_LEITA</name>
<dbReference type="EMBL" id="BLBS01000013">
    <property type="protein sequence ID" value="GET86669.1"/>
    <property type="molecule type" value="Genomic_DNA"/>
</dbReference>
<evidence type="ECO:0000259" key="3">
    <source>
        <dbReference type="Pfam" id="PF01039"/>
    </source>
</evidence>
<protein>
    <submittedName>
        <fullName evidence="4">3-methylcrotonoyl-coA carboxylase beta subunit, putative</fullName>
    </submittedName>
</protein>
<proteinExistence type="evidence at protein level"/>
<keyword evidence="5" id="KW-1185">Reference proteome</keyword>
<dbReference type="Gene3D" id="3.90.226.10">
    <property type="entry name" value="2-enoyl-CoA Hydratase, Chain A, domain 1"/>
    <property type="match status" value="1"/>
</dbReference>
<dbReference type="InterPro" id="IPR029045">
    <property type="entry name" value="ClpP/crotonase-like_dom_sf"/>
</dbReference>
<dbReference type="PDB" id="8F41">
    <property type="method" value="EM"/>
    <property type="resolution" value="3.90 A"/>
    <property type="chains" value="A/B/C/D/E/F=135-299"/>
</dbReference>